<dbReference type="Proteomes" id="UP001597199">
    <property type="component" value="Unassembled WGS sequence"/>
</dbReference>
<evidence type="ECO:0000256" key="7">
    <source>
        <dbReference type="ARBA" id="ARBA00023211"/>
    </source>
</evidence>
<dbReference type="PANTHER" id="PTHR30387:SF2">
    <property type="entry name" value="MANNONATE DEHYDRATASE"/>
    <property type="match status" value="1"/>
</dbReference>
<evidence type="ECO:0000256" key="3">
    <source>
        <dbReference type="ARBA" id="ARBA00004892"/>
    </source>
</evidence>
<comment type="catalytic activity">
    <reaction evidence="1 9">
        <text>D-mannonate = 2-dehydro-3-deoxy-D-gluconate + H2O</text>
        <dbReference type="Rhea" id="RHEA:20097"/>
        <dbReference type="ChEBI" id="CHEBI:15377"/>
        <dbReference type="ChEBI" id="CHEBI:17767"/>
        <dbReference type="ChEBI" id="CHEBI:57990"/>
        <dbReference type="EC" id="4.2.1.8"/>
    </reaction>
</comment>
<evidence type="ECO:0000256" key="4">
    <source>
        <dbReference type="ARBA" id="ARBA00007389"/>
    </source>
</evidence>
<dbReference type="PIRSF" id="PIRSF016049">
    <property type="entry name" value="Man_dehyd"/>
    <property type="match status" value="1"/>
</dbReference>
<evidence type="ECO:0000313" key="11">
    <source>
        <dbReference type="Proteomes" id="UP001597199"/>
    </source>
</evidence>
<dbReference type="GO" id="GO:0008927">
    <property type="term" value="F:mannonate dehydratase activity"/>
    <property type="evidence" value="ECO:0007669"/>
    <property type="project" value="UniProtKB-EC"/>
</dbReference>
<accession>A0ABW4BBG1</accession>
<reference evidence="11" key="1">
    <citation type="journal article" date="2019" name="Int. J. Syst. Evol. Microbiol.">
        <title>The Global Catalogue of Microorganisms (GCM) 10K type strain sequencing project: providing services to taxonomists for standard genome sequencing and annotation.</title>
        <authorList>
            <consortium name="The Broad Institute Genomics Platform"/>
            <consortium name="The Broad Institute Genome Sequencing Center for Infectious Disease"/>
            <person name="Wu L."/>
            <person name="Ma J."/>
        </authorList>
    </citation>
    <scope>NUCLEOTIDE SEQUENCE [LARGE SCALE GENOMIC DNA]</scope>
    <source>
        <strain evidence="11">CCM 9110</strain>
    </source>
</reference>
<dbReference type="InterPro" id="IPR036237">
    <property type="entry name" value="Xyl_isomerase-like_sf"/>
</dbReference>
<keyword evidence="6 9" id="KW-0408">Iron</keyword>
<comment type="similarity">
    <text evidence="4 9">Belongs to the mannonate dehydratase family.</text>
</comment>
<dbReference type="Pfam" id="PF03786">
    <property type="entry name" value="UxuA"/>
    <property type="match status" value="1"/>
</dbReference>
<gene>
    <name evidence="9" type="primary">uxuA</name>
    <name evidence="10" type="ORF">ACFQ41_00900</name>
</gene>
<dbReference type="SUPFAM" id="SSF51658">
    <property type="entry name" value="Xylose isomerase-like"/>
    <property type="match status" value="1"/>
</dbReference>
<dbReference type="InterPro" id="IPR004628">
    <property type="entry name" value="Man_deHydtase"/>
</dbReference>
<organism evidence="10 11">
    <name type="scientific">Lacticaseibacillus suilingensis</name>
    <dbReference type="NCBI Taxonomy" id="2799577"/>
    <lineage>
        <taxon>Bacteria</taxon>
        <taxon>Bacillati</taxon>
        <taxon>Bacillota</taxon>
        <taxon>Bacilli</taxon>
        <taxon>Lactobacillales</taxon>
        <taxon>Lactobacillaceae</taxon>
        <taxon>Lacticaseibacillus</taxon>
    </lineage>
</organism>
<evidence type="ECO:0000256" key="2">
    <source>
        <dbReference type="ARBA" id="ARBA00002713"/>
    </source>
</evidence>
<comment type="pathway">
    <text evidence="3 9">Carbohydrate metabolism; pentose and glucuronate interconversion.</text>
</comment>
<dbReference type="PANTHER" id="PTHR30387">
    <property type="entry name" value="MANNONATE DEHYDRATASE"/>
    <property type="match status" value="1"/>
</dbReference>
<keyword evidence="7 9" id="KW-0464">Manganese</keyword>
<dbReference type="EC" id="4.2.1.8" evidence="5 9"/>
<comment type="cofactor">
    <cofactor evidence="9">
        <name>Fe(2+)</name>
        <dbReference type="ChEBI" id="CHEBI:29033"/>
    </cofactor>
    <cofactor evidence="9">
        <name>Mn(2+)</name>
        <dbReference type="ChEBI" id="CHEBI:29035"/>
    </cofactor>
</comment>
<dbReference type="EMBL" id="JBHTOA010000011">
    <property type="protein sequence ID" value="MFD1397862.1"/>
    <property type="molecule type" value="Genomic_DNA"/>
</dbReference>
<dbReference type="RefSeq" id="WP_204119071.1">
    <property type="nucleotide sequence ID" value="NZ_BOLV01000010.1"/>
</dbReference>
<dbReference type="HAMAP" id="MF_00106">
    <property type="entry name" value="UxuA"/>
    <property type="match status" value="1"/>
</dbReference>
<name>A0ABW4BBG1_9LACO</name>
<proteinExistence type="inferred from homology"/>
<evidence type="ECO:0000256" key="8">
    <source>
        <dbReference type="ARBA" id="ARBA00023239"/>
    </source>
</evidence>
<comment type="caution">
    <text evidence="10">The sequence shown here is derived from an EMBL/GenBank/DDBJ whole genome shotgun (WGS) entry which is preliminary data.</text>
</comment>
<dbReference type="NCBIfam" id="NF003027">
    <property type="entry name" value="PRK03906.1"/>
    <property type="match status" value="2"/>
</dbReference>
<dbReference type="Gene3D" id="3.20.20.150">
    <property type="entry name" value="Divalent-metal-dependent TIM barrel enzymes"/>
    <property type="match status" value="1"/>
</dbReference>
<keyword evidence="11" id="KW-1185">Reference proteome</keyword>
<comment type="function">
    <text evidence="2 9">Catalyzes the dehydration of D-mannonate.</text>
</comment>
<evidence type="ECO:0000256" key="6">
    <source>
        <dbReference type="ARBA" id="ARBA00023004"/>
    </source>
</evidence>
<keyword evidence="8 9" id="KW-0456">Lyase</keyword>
<sequence>MKMSFRWFGEDADPVKLQQIRQLPGVNQIVGTLFDQPAGAAWPEAEIAALKQQVEAAGMKLEVIESVNIHEDIKLGRPSRDQYIANYITTIKRLAKYGIKVICYNFMPIFDWTRTDLFYRLPDGSTDLAFDHTQVQGSAQAMIAKAKAAHDEYPMPGWEPERLDDLATLFTAYEGVTEADLAENLRYFLAAIIPTCEAEGIKMAIHPDDPPQPLFGLPRIVKNRNDLDRIIHMVDSPMNGLTLCVGSLGEDPANDVPAIIREFVGLDRVPFVHARNLKRGANGDFHETAHASSAGSIDMYEIINTLTESGFDGYIRPDHGRMIWGETGRAGYGLYDRALGSQYLNGLIEACAKAAE</sequence>
<evidence type="ECO:0000256" key="5">
    <source>
        <dbReference type="ARBA" id="ARBA00012927"/>
    </source>
</evidence>
<protein>
    <recommendedName>
        <fullName evidence="5 9">Mannonate dehydratase</fullName>
        <ecNumber evidence="5 9">4.2.1.8</ecNumber>
    </recommendedName>
    <alternativeName>
        <fullName evidence="9">D-mannonate hydro-lyase</fullName>
    </alternativeName>
</protein>
<evidence type="ECO:0000256" key="1">
    <source>
        <dbReference type="ARBA" id="ARBA00001794"/>
    </source>
</evidence>
<evidence type="ECO:0000256" key="9">
    <source>
        <dbReference type="HAMAP-Rule" id="MF_00106"/>
    </source>
</evidence>
<evidence type="ECO:0000313" key="10">
    <source>
        <dbReference type="EMBL" id="MFD1397862.1"/>
    </source>
</evidence>